<evidence type="ECO:0000256" key="4">
    <source>
        <dbReference type="ARBA" id="ARBA00023180"/>
    </source>
</evidence>
<dbReference type="AlphaFoldDB" id="A0A5E4N958"/>
<organism evidence="8 9">
    <name type="scientific">Cinara cedri</name>
    <dbReference type="NCBI Taxonomy" id="506608"/>
    <lineage>
        <taxon>Eukaryota</taxon>
        <taxon>Metazoa</taxon>
        <taxon>Ecdysozoa</taxon>
        <taxon>Arthropoda</taxon>
        <taxon>Hexapoda</taxon>
        <taxon>Insecta</taxon>
        <taxon>Pterygota</taxon>
        <taxon>Neoptera</taxon>
        <taxon>Paraneoptera</taxon>
        <taxon>Hemiptera</taxon>
        <taxon>Sternorrhyncha</taxon>
        <taxon>Aphidomorpha</taxon>
        <taxon>Aphidoidea</taxon>
        <taxon>Aphididae</taxon>
        <taxon>Lachninae</taxon>
        <taxon>Cinara</taxon>
    </lineage>
</organism>
<proteinExistence type="inferred from homology"/>
<gene>
    <name evidence="8" type="ORF">CINCED_3A002759</name>
</gene>
<dbReference type="InterPro" id="IPR057724">
    <property type="entry name" value="TCTN1-3_N"/>
</dbReference>
<evidence type="ECO:0000313" key="9">
    <source>
        <dbReference type="Proteomes" id="UP000325440"/>
    </source>
</evidence>
<protein>
    <submittedName>
        <fullName evidence="8">Uncharacterized protein</fullName>
    </submittedName>
</protein>
<evidence type="ECO:0000313" key="8">
    <source>
        <dbReference type="EMBL" id="VVC40303.1"/>
    </source>
</evidence>
<dbReference type="Proteomes" id="UP000325440">
    <property type="component" value="Unassembled WGS sequence"/>
</dbReference>
<reference evidence="8 9" key="1">
    <citation type="submission" date="2019-08" db="EMBL/GenBank/DDBJ databases">
        <authorList>
            <person name="Alioto T."/>
            <person name="Alioto T."/>
            <person name="Gomez Garrido J."/>
        </authorList>
    </citation>
    <scope>NUCLEOTIDE SEQUENCE [LARGE SCALE GENOMIC DNA]</scope>
</reference>
<evidence type="ECO:0000256" key="3">
    <source>
        <dbReference type="ARBA" id="ARBA00022794"/>
    </source>
</evidence>
<feature type="domain" description="Tectonic-1-3 N-terminal" evidence="7">
    <location>
        <begin position="192"/>
        <end position="232"/>
    </location>
</feature>
<evidence type="ECO:0000259" key="7">
    <source>
        <dbReference type="Pfam" id="PF25752"/>
    </source>
</evidence>
<keyword evidence="4" id="KW-0325">Glycoprotein</keyword>
<evidence type="ECO:0000256" key="1">
    <source>
        <dbReference type="ARBA" id="ARBA00007633"/>
    </source>
</evidence>
<dbReference type="InterPro" id="IPR011677">
    <property type="entry name" value="TCTN1-3_dom"/>
</dbReference>
<evidence type="ECO:0000259" key="6">
    <source>
        <dbReference type="Pfam" id="PF07773"/>
    </source>
</evidence>
<accession>A0A5E4N958</accession>
<feature type="domain" description="Tectonic-1-3" evidence="6">
    <location>
        <begin position="322"/>
        <end position="504"/>
    </location>
</feature>
<name>A0A5E4N958_9HEMI</name>
<dbReference type="PANTHER" id="PTHR14611:SF2">
    <property type="entry name" value="TECTONIC"/>
    <property type="match status" value="1"/>
</dbReference>
<dbReference type="PANTHER" id="PTHR14611">
    <property type="entry name" value="TECTONIC FAMILY MEMBER"/>
    <property type="match status" value="1"/>
</dbReference>
<feature type="domain" description="Tectonic-1-3" evidence="6">
    <location>
        <begin position="517"/>
        <end position="727"/>
    </location>
</feature>
<keyword evidence="9" id="KW-1185">Reference proteome</keyword>
<dbReference type="GO" id="GO:0060271">
    <property type="term" value="P:cilium assembly"/>
    <property type="evidence" value="ECO:0007669"/>
    <property type="project" value="TreeGrafter"/>
</dbReference>
<dbReference type="InterPro" id="IPR040354">
    <property type="entry name" value="TCTN1-3"/>
</dbReference>
<keyword evidence="3" id="KW-0970">Cilium biogenesis/degradation</keyword>
<dbReference type="GO" id="GO:0035869">
    <property type="term" value="C:ciliary transition zone"/>
    <property type="evidence" value="ECO:0007669"/>
    <property type="project" value="TreeGrafter"/>
</dbReference>
<dbReference type="Pfam" id="PF25752">
    <property type="entry name" value="DUF1619_N"/>
    <property type="match status" value="1"/>
</dbReference>
<dbReference type="OrthoDB" id="184109at2759"/>
<evidence type="ECO:0000256" key="2">
    <source>
        <dbReference type="ARBA" id="ARBA00022729"/>
    </source>
</evidence>
<comment type="similarity">
    <text evidence="1">Belongs to the tectonic family.</text>
</comment>
<feature type="chain" id="PRO_5022841517" evidence="5">
    <location>
        <begin position="20"/>
        <end position="803"/>
    </location>
</feature>
<dbReference type="Pfam" id="PF07773">
    <property type="entry name" value="TCTN_DUF1619"/>
    <property type="match status" value="2"/>
</dbReference>
<keyword evidence="2 5" id="KW-0732">Signal</keyword>
<sequence length="803" mass="88030">MAVALAAVVAVLVVEFGRAVDTVKKCEDGKTCDKTAGVVRYDVSGNDNGLALKEIVVIDTTPLNVTDDPTTTGMATSTSIVTVKTSASTLKTTIGITTKTSVSTPKTTTVTARTTVATTTNNTSGPTKTTTGTTNNITVISTTNNTSGPTKTTAGSTNKTTVISTTTVATSATTETIGETLTNNGEGGKLRFVPNKYCYCDIIYGGCDINCCCDTDCLSHDLKTFTLCADQVQFNLIRPESILFDSSLFYVVVDNVPSDYFYPERAVIQSESQVAILLRNTDVFTWHDNEKKNRPPSDPASPLGELVYNNYDLTFKSLRWMYTVGSDVNTSEIKTFSLKNSAFNSLCAVEQPVEYLMSKETRCQMFVSNLMDACNGNSSLSFKRYYGKNGLFKVVQPIYSNIHKTEKIGLTTIQATVHHRCVSVNGTPYDCRVLKTGSNNGSDPYRHPVYSAGVCRRVIETVEYSITHNGTSGVRGVDINFYHRDVPDSGRPVYLDQKFSVRFVWVNRLMTDQYERSGKPGYAVGNPILVTATIGDMDPTNRSRHRPKAFDFPRSGVHGMCNVNSSKPWRQPVKFLENVSIQCRVSVGVRRWSNGTEESRATSTGAYSRQTEICQNIQNETISTLGEYEGTLVASLGDPEVARWIPVVVVKPSSLSSPTTPLSDDLSCPSIINGMHVRVFYSYVGTFDSPQATVIGMLVNYTTSKIAVNLKQVTTNVPIRASVVFVDLTRPPVRTFAEPPTYEFRLPEDFYYPFWSSDNARSMAATVGSSNTGNSGPTLRNLCSRVEFSIFLLVNSYLLHTLL</sequence>
<dbReference type="EMBL" id="CABPRJ010001902">
    <property type="protein sequence ID" value="VVC40303.1"/>
    <property type="molecule type" value="Genomic_DNA"/>
</dbReference>
<feature type="signal peptide" evidence="5">
    <location>
        <begin position="1"/>
        <end position="19"/>
    </location>
</feature>
<evidence type="ECO:0000256" key="5">
    <source>
        <dbReference type="SAM" id="SignalP"/>
    </source>
</evidence>